<evidence type="ECO:0000313" key="3">
    <source>
        <dbReference type="Proteomes" id="UP000620124"/>
    </source>
</evidence>
<sequence length="265" mass="28480">MVTHTRKQCLSPLKLAEARSRLKAHLNKKPVPSTRFDVSPPPVDPSLDSQLNRDKEWVDEQAQWVDEQAPRIAPDPPPPPANAVSCRWVADSWEELLLRLEGSYADYYRSTHAQQRPVAPALVEHECTVGCTKQIKKVVKCLYLLYVLNVQIVTCECALPVGAGGDAGIGARYDLHTLRCTLCDLPPAGRQNDVAEQALLSSALVVAVGLEDEDEDMEPAATSAAPSATFAAPSAAPTSAPLAAASLLPAPDTAPLTLGRAHRTL</sequence>
<dbReference type="AlphaFoldDB" id="A0A8H6YL03"/>
<organism evidence="2 3">
    <name type="scientific">Mycena venus</name>
    <dbReference type="NCBI Taxonomy" id="2733690"/>
    <lineage>
        <taxon>Eukaryota</taxon>
        <taxon>Fungi</taxon>
        <taxon>Dikarya</taxon>
        <taxon>Basidiomycota</taxon>
        <taxon>Agaricomycotina</taxon>
        <taxon>Agaricomycetes</taxon>
        <taxon>Agaricomycetidae</taxon>
        <taxon>Agaricales</taxon>
        <taxon>Marasmiineae</taxon>
        <taxon>Mycenaceae</taxon>
        <taxon>Mycena</taxon>
    </lineage>
</organism>
<reference evidence="2" key="1">
    <citation type="submission" date="2020-05" db="EMBL/GenBank/DDBJ databases">
        <title>Mycena genomes resolve the evolution of fungal bioluminescence.</title>
        <authorList>
            <person name="Tsai I.J."/>
        </authorList>
    </citation>
    <scope>NUCLEOTIDE SEQUENCE</scope>
    <source>
        <strain evidence="2">CCC161011</strain>
    </source>
</reference>
<accession>A0A8H6YL03</accession>
<feature type="region of interest" description="Disordered" evidence="1">
    <location>
        <begin position="24"/>
        <end position="50"/>
    </location>
</feature>
<feature type="compositionally biased region" description="Low complexity" evidence="1">
    <location>
        <begin position="219"/>
        <end position="234"/>
    </location>
</feature>
<evidence type="ECO:0000256" key="1">
    <source>
        <dbReference type="SAM" id="MobiDB-lite"/>
    </source>
</evidence>
<protein>
    <submittedName>
        <fullName evidence="2">Uncharacterized protein</fullName>
    </submittedName>
</protein>
<dbReference type="EMBL" id="JACAZI010000004">
    <property type="protein sequence ID" value="KAF7363060.1"/>
    <property type="molecule type" value="Genomic_DNA"/>
</dbReference>
<evidence type="ECO:0000313" key="2">
    <source>
        <dbReference type="EMBL" id="KAF7363060.1"/>
    </source>
</evidence>
<comment type="caution">
    <text evidence="2">The sequence shown here is derived from an EMBL/GenBank/DDBJ whole genome shotgun (WGS) entry which is preliminary data.</text>
</comment>
<name>A0A8H6YL03_9AGAR</name>
<dbReference type="Proteomes" id="UP000620124">
    <property type="component" value="Unassembled WGS sequence"/>
</dbReference>
<gene>
    <name evidence="2" type="ORF">MVEN_00658200</name>
</gene>
<proteinExistence type="predicted"/>
<keyword evidence="3" id="KW-1185">Reference proteome</keyword>
<feature type="region of interest" description="Disordered" evidence="1">
    <location>
        <begin position="215"/>
        <end position="234"/>
    </location>
</feature>